<organism evidence="2 3">
    <name type="scientific">Pseudomyxococcus hansupus</name>
    <dbReference type="NCBI Taxonomy" id="1297742"/>
    <lineage>
        <taxon>Bacteria</taxon>
        <taxon>Pseudomonadati</taxon>
        <taxon>Myxococcota</taxon>
        <taxon>Myxococcia</taxon>
        <taxon>Myxococcales</taxon>
        <taxon>Cystobacterineae</taxon>
        <taxon>Myxococcaceae</taxon>
        <taxon>Pseudomyxococcus</taxon>
    </lineage>
</organism>
<accession>A0A0H4X278</accession>
<gene>
    <name evidence="2" type="ORF">A176_006678</name>
</gene>
<dbReference type="STRING" id="1297742.A176_006678"/>
<name>A0A0H4X278_9BACT</name>
<reference evidence="2 3" key="1">
    <citation type="journal article" date="2016" name="PLoS ONE">
        <title>Complete Genome Sequence and Comparative Genomics of a Novel Myxobacterium Myxococcus hansupus.</title>
        <authorList>
            <person name="Sharma G."/>
            <person name="Narwani T."/>
            <person name="Subramanian S."/>
        </authorList>
    </citation>
    <scope>NUCLEOTIDE SEQUENCE [LARGE SCALE GENOMIC DNA]</scope>
    <source>
        <strain evidence="3">mixupus</strain>
    </source>
</reference>
<feature type="region of interest" description="Disordered" evidence="1">
    <location>
        <begin position="22"/>
        <end position="53"/>
    </location>
</feature>
<dbReference type="Proteomes" id="UP000009026">
    <property type="component" value="Chromosome"/>
</dbReference>
<keyword evidence="3" id="KW-1185">Reference proteome</keyword>
<dbReference type="AlphaFoldDB" id="A0A0H4X278"/>
<evidence type="ECO:0000313" key="2">
    <source>
        <dbReference type="EMBL" id="AKQ69766.1"/>
    </source>
</evidence>
<evidence type="ECO:0000313" key="3">
    <source>
        <dbReference type="Proteomes" id="UP000009026"/>
    </source>
</evidence>
<evidence type="ECO:0000256" key="1">
    <source>
        <dbReference type="SAM" id="MobiDB-lite"/>
    </source>
</evidence>
<proteinExistence type="predicted"/>
<dbReference type="KEGG" id="mym:A176_006678"/>
<dbReference type="EMBL" id="CP012109">
    <property type="protein sequence ID" value="AKQ69766.1"/>
    <property type="molecule type" value="Genomic_DNA"/>
</dbReference>
<sequence length="53" mass="5838">MRLVQPDDVRPLHACAPLLDVSGTFRTGKRGPRHLASSRAAPRSPDGRMKRCV</sequence>
<protein>
    <submittedName>
        <fullName evidence="2">Uncharacterized protein</fullName>
    </submittedName>
</protein>